<dbReference type="CDD" id="cd07521">
    <property type="entry name" value="HAD_FCP1-like"/>
    <property type="match status" value="1"/>
</dbReference>
<evidence type="ECO:0000256" key="11">
    <source>
        <dbReference type="ARBA" id="ARBA00023136"/>
    </source>
</evidence>
<keyword evidence="3 12" id="KW-0813">Transport</keyword>
<evidence type="ECO:0000313" key="15">
    <source>
        <dbReference type="EMBL" id="OWM85807.1"/>
    </source>
</evidence>
<evidence type="ECO:0000256" key="5">
    <source>
        <dbReference type="ARBA" id="ARBA00022792"/>
    </source>
</evidence>
<evidence type="ECO:0000256" key="7">
    <source>
        <dbReference type="ARBA" id="ARBA00022946"/>
    </source>
</evidence>
<dbReference type="InterPro" id="IPR004274">
    <property type="entry name" value="FCP1_dom"/>
</dbReference>
<keyword evidence="4 12" id="KW-0812">Transmembrane</keyword>
<evidence type="ECO:0000256" key="2">
    <source>
        <dbReference type="ARBA" id="ARBA00006344"/>
    </source>
</evidence>
<evidence type="ECO:0000256" key="1">
    <source>
        <dbReference type="ARBA" id="ARBA00004434"/>
    </source>
</evidence>
<evidence type="ECO:0000259" key="14">
    <source>
        <dbReference type="PROSITE" id="PS50969"/>
    </source>
</evidence>
<comment type="function">
    <text evidence="12">Essential component of the TIM23 complex, a complex that mediates the translocation of transit peptide-containing proteins across the mitochondrial inner membrane.</text>
</comment>
<dbReference type="InterPro" id="IPR050365">
    <property type="entry name" value="TIM50"/>
</dbReference>
<feature type="compositionally biased region" description="Pro residues" evidence="13">
    <location>
        <begin position="46"/>
        <end position="57"/>
    </location>
</feature>
<keyword evidence="6 12" id="KW-0653">Protein transport</keyword>
<keyword evidence="9 12" id="KW-0811">Translocation</keyword>
<dbReference type="PANTHER" id="PTHR12210">
    <property type="entry name" value="DULLARD PROTEIN PHOSPHATASE"/>
    <property type="match status" value="1"/>
</dbReference>
<dbReference type="EMBL" id="MTKT01001111">
    <property type="protein sequence ID" value="OWM85807.1"/>
    <property type="molecule type" value="Genomic_DNA"/>
</dbReference>
<keyword evidence="5" id="KW-0999">Mitochondrion inner membrane</keyword>
<feature type="region of interest" description="Disordered" evidence="13">
    <location>
        <begin position="41"/>
        <end position="60"/>
    </location>
</feature>
<dbReference type="FunFam" id="3.40.50.1000:FF:000019">
    <property type="entry name" value="Mitochondrial import inner membrane translocase subunit TIM50"/>
    <property type="match status" value="1"/>
</dbReference>
<evidence type="ECO:0000256" key="10">
    <source>
        <dbReference type="ARBA" id="ARBA00023128"/>
    </source>
</evidence>
<evidence type="ECO:0000256" key="9">
    <source>
        <dbReference type="ARBA" id="ARBA00023010"/>
    </source>
</evidence>
<dbReference type="GO" id="GO:0005744">
    <property type="term" value="C:TIM23 mitochondrial import inner membrane translocase complex"/>
    <property type="evidence" value="ECO:0007669"/>
    <property type="project" value="UniProtKB-UniRule"/>
</dbReference>
<dbReference type="Pfam" id="PF03031">
    <property type="entry name" value="NIF"/>
    <property type="match status" value="1"/>
</dbReference>
<dbReference type="InterPro" id="IPR036412">
    <property type="entry name" value="HAD-like_sf"/>
</dbReference>
<gene>
    <name evidence="15" type="ORF">CDL15_Pgr012057</name>
</gene>
<evidence type="ECO:0000256" key="8">
    <source>
        <dbReference type="ARBA" id="ARBA00022989"/>
    </source>
</evidence>
<keyword evidence="10 12" id="KW-0496">Mitochondrion</keyword>
<comment type="caution">
    <text evidence="15">The sequence shown here is derived from an EMBL/GenBank/DDBJ whole genome shotgun (WGS) entry which is preliminary data.</text>
</comment>
<feature type="domain" description="FCP1 homology" evidence="14">
    <location>
        <begin position="167"/>
        <end position="310"/>
    </location>
</feature>
<keyword evidence="8 12" id="KW-1133">Transmembrane helix</keyword>
<comment type="subcellular location">
    <subcellularLocation>
        <location evidence="1 12">Mitochondrion inner membrane</location>
        <topology evidence="1 12">Single-pass membrane protein</topology>
    </subcellularLocation>
</comment>
<protein>
    <recommendedName>
        <fullName evidence="12">Mitochondrial import inner membrane translocase subunit TIM50</fullName>
    </recommendedName>
</protein>
<evidence type="ECO:0000256" key="12">
    <source>
        <dbReference type="RuleBase" id="RU365079"/>
    </source>
</evidence>
<dbReference type="AlphaFoldDB" id="A0A218XLE3"/>
<sequence length="414" mass="46703">MSSMIARSRVSSLLAKHNRRFLSSDVSINSHKESIIASQSLISEQAPPPPPEEPAPPAQGKRSWNFLKYSLVAAFTGVAATAVYATCAYSADEIDDKTKAFRASVSNTAADTDSAVEKFQTALYSAAMTVPAKAIDLYLDLRRQIEEQVQGFTEPTSDKLLPDLHPMEQHVFTLVLDLNETLVYSDWKRERGWRTFKRPGVDAFLEQLAKYYEIVIYSDQLSMYVDPVVERLDGKQCIRYKLNRSATKYQDGKHYRDLSKLNRNPGKVIYISGHASESCLQQENCVQIKPWKLEADDTALLDLIPFLEFVATRPPQDIRPVLASYEGKDIPKEFIKRSQDYQRRMRGQRPVIGVMSGSHPICRVQPQDIRPVLASYKEKTFRRSTSNVSWRIRGECRNGSKAEACGDAGGIHSS</sequence>
<feature type="transmembrane region" description="Helical" evidence="12">
    <location>
        <begin position="69"/>
        <end position="91"/>
    </location>
</feature>
<evidence type="ECO:0000256" key="6">
    <source>
        <dbReference type="ARBA" id="ARBA00022927"/>
    </source>
</evidence>
<accession>A0A218XLE3</accession>
<keyword evidence="7 12" id="KW-0809">Transit peptide</keyword>
<dbReference type="GO" id="GO:0015031">
    <property type="term" value="P:protein transport"/>
    <property type="evidence" value="ECO:0007669"/>
    <property type="project" value="UniProtKB-KW"/>
</dbReference>
<dbReference type="Gene3D" id="3.40.50.1000">
    <property type="entry name" value="HAD superfamily/HAD-like"/>
    <property type="match status" value="1"/>
</dbReference>
<evidence type="ECO:0000256" key="3">
    <source>
        <dbReference type="ARBA" id="ARBA00022448"/>
    </source>
</evidence>
<dbReference type="InterPro" id="IPR023214">
    <property type="entry name" value="HAD_sf"/>
</dbReference>
<comment type="similarity">
    <text evidence="2 12">Belongs to the TIM50 family.</text>
</comment>
<name>A0A218XLE3_PUNGR</name>
<reference evidence="16" key="1">
    <citation type="journal article" date="2017" name="Plant J.">
        <title>The pomegranate (Punica granatum L.) genome and the genomics of punicalagin biosynthesis.</title>
        <authorList>
            <person name="Qin G."/>
            <person name="Xu C."/>
            <person name="Ming R."/>
            <person name="Tang H."/>
            <person name="Guyot R."/>
            <person name="Kramer E.M."/>
            <person name="Hu Y."/>
            <person name="Yi X."/>
            <person name="Qi Y."/>
            <person name="Xu X."/>
            <person name="Gao Z."/>
            <person name="Pan H."/>
            <person name="Jian J."/>
            <person name="Tian Y."/>
            <person name="Yue Z."/>
            <person name="Xu Y."/>
        </authorList>
    </citation>
    <scope>NUCLEOTIDE SEQUENCE [LARGE SCALE GENOMIC DNA]</scope>
    <source>
        <strain evidence="16">cv. Dabenzi</strain>
    </source>
</reference>
<evidence type="ECO:0000256" key="13">
    <source>
        <dbReference type="SAM" id="MobiDB-lite"/>
    </source>
</evidence>
<organism evidence="15 16">
    <name type="scientific">Punica granatum</name>
    <name type="common">Pomegranate</name>
    <dbReference type="NCBI Taxonomy" id="22663"/>
    <lineage>
        <taxon>Eukaryota</taxon>
        <taxon>Viridiplantae</taxon>
        <taxon>Streptophyta</taxon>
        <taxon>Embryophyta</taxon>
        <taxon>Tracheophyta</taxon>
        <taxon>Spermatophyta</taxon>
        <taxon>Magnoliopsida</taxon>
        <taxon>eudicotyledons</taxon>
        <taxon>Gunneridae</taxon>
        <taxon>Pentapetalae</taxon>
        <taxon>rosids</taxon>
        <taxon>malvids</taxon>
        <taxon>Myrtales</taxon>
        <taxon>Lythraceae</taxon>
        <taxon>Punica</taxon>
    </lineage>
</organism>
<keyword evidence="11 12" id="KW-0472">Membrane</keyword>
<evidence type="ECO:0000313" key="16">
    <source>
        <dbReference type="Proteomes" id="UP000197138"/>
    </source>
</evidence>
<proteinExistence type="inferred from homology"/>
<evidence type="ECO:0000256" key="4">
    <source>
        <dbReference type="ARBA" id="ARBA00022692"/>
    </source>
</evidence>
<dbReference type="SMART" id="SM00577">
    <property type="entry name" value="CPDc"/>
    <property type="match status" value="1"/>
</dbReference>
<comment type="subunit">
    <text evidence="12">Component of the TIM23 complex.</text>
</comment>
<dbReference type="Proteomes" id="UP000197138">
    <property type="component" value="Unassembled WGS sequence"/>
</dbReference>
<dbReference type="SUPFAM" id="SSF56784">
    <property type="entry name" value="HAD-like"/>
    <property type="match status" value="1"/>
</dbReference>
<dbReference type="PROSITE" id="PS50969">
    <property type="entry name" value="FCP1"/>
    <property type="match status" value="1"/>
</dbReference>